<evidence type="ECO:0000313" key="2">
    <source>
        <dbReference type="Proteomes" id="UP000728032"/>
    </source>
</evidence>
<reference evidence="1" key="1">
    <citation type="submission" date="2020-11" db="EMBL/GenBank/DDBJ databases">
        <authorList>
            <person name="Tran Van P."/>
        </authorList>
    </citation>
    <scope>NUCLEOTIDE SEQUENCE</scope>
</reference>
<gene>
    <name evidence="1" type="ORF">ONB1V03_LOCUS16289</name>
</gene>
<accession>A0A7R9MGL2</accession>
<protein>
    <submittedName>
        <fullName evidence="1">Uncharacterized protein</fullName>
    </submittedName>
</protein>
<organism evidence="1">
    <name type="scientific">Oppiella nova</name>
    <dbReference type="NCBI Taxonomy" id="334625"/>
    <lineage>
        <taxon>Eukaryota</taxon>
        <taxon>Metazoa</taxon>
        <taxon>Ecdysozoa</taxon>
        <taxon>Arthropoda</taxon>
        <taxon>Chelicerata</taxon>
        <taxon>Arachnida</taxon>
        <taxon>Acari</taxon>
        <taxon>Acariformes</taxon>
        <taxon>Sarcoptiformes</taxon>
        <taxon>Oribatida</taxon>
        <taxon>Brachypylina</taxon>
        <taxon>Oppioidea</taxon>
        <taxon>Oppiidae</taxon>
        <taxon>Oppiella</taxon>
    </lineage>
</organism>
<dbReference type="AlphaFoldDB" id="A0A7R9MGL2"/>
<name>A0A7R9MGL2_9ACAR</name>
<dbReference type="EMBL" id="CAJPVJ010018112">
    <property type="protein sequence ID" value="CAG2176856.1"/>
    <property type="molecule type" value="Genomic_DNA"/>
</dbReference>
<proteinExistence type="predicted"/>
<keyword evidence="2" id="KW-1185">Reference proteome</keyword>
<dbReference type="EMBL" id="OC932937">
    <property type="protein sequence ID" value="CAD7659694.1"/>
    <property type="molecule type" value="Genomic_DNA"/>
</dbReference>
<sequence length="68" mass="8009">MEFSRTWTDIIWTGTITRLKQEVSRDQPPEIRINFWGRDLYFNPGLTIAWTDRQSDSRPSIGDDNGIH</sequence>
<dbReference type="Proteomes" id="UP000728032">
    <property type="component" value="Unassembled WGS sequence"/>
</dbReference>
<evidence type="ECO:0000313" key="1">
    <source>
        <dbReference type="EMBL" id="CAD7659694.1"/>
    </source>
</evidence>